<dbReference type="GO" id="GO:0032784">
    <property type="term" value="P:regulation of DNA-templated transcription elongation"/>
    <property type="evidence" value="ECO:0007669"/>
    <property type="project" value="InterPro"/>
</dbReference>
<dbReference type="AlphaFoldDB" id="A0A5J5GC19"/>
<dbReference type="EMBL" id="VYKK01000008">
    <property type="protein sequence ID" value="KAA9005443.1"/>
    <property type="molecule type" value="Genomic_DNA"/>
</dbReference>
<dbReference type="Pfam" id="PF01272">
    <property type="entry name" value="GreA_GreB"/>
    <property type="match status" value="1"/>
</dbReference>
<keyword evidence="3" id="KW-1185">Reference proteome</keyword>
<dbReference type="GO" id="GO:0003677">
    <property type="term" value="F:DNA binding"/>
    <property type="evidence" value="ECO:0007669"/>
    <property type="project" value="InterPro"/>
</dbReference>
<accession>A0A5J5GC19</accession>
<reference evidence="2 3" key="1">
    <citation type="submission" date="2019-09" db="EMBL/GenBank/DDBJ databases">
        <title>Bacillus ochoae sp. nov., Paenibacillus whitsoniae sp. nov., Paenibacillus spiritus sp. nov. Isolated from the Mars Exploration Rover during spacecraft assembly.</title>
        <authorList>
            <person name="Seuylemezian A."/>
            <person name="Vaishampayan P."/>
        </authorList>
    </citation>
    <scope>NUCLEOTIDE SEQUENCE [LARGE SCALE GENOMIC DNA]</scope>
    <source>
        <strain evidence="2 3">MER_111</strain>
    </source>
</reference>
<protein>
    <submittedName>
        <fullName evidence="2">GreA/GreB family elongation factor</fullName>
    </submittedName>
</protein>
<keyword evidence="2" id="KW-0251">Elongation factor</keyword>
<dbReference type="InterPro" id="IPR036953">
    <property type="entry name" value="GreA/GreB_C_sf"/>
</dbReference>
<dbReference type="GO" id="GO:0003746">
    <property type="term" value="F:translation elongation factor activity"/>
    <property type="evidence" value="ECO:0007669"/>
    <property type="project" value="UniProtKB-KW"/>
</dbReference>
<evidence type="ECO:0000313" key="2">
    <source>
        <dbReference type="EMBL" id="KAA9005443.1"/>
    </source>
</evidence>
<dbReference type="InterPro" id="IPR018151">
    <property type="entry name" value="TF_GreA/GreB_CS"/>
</dbReference>
<feature type="domain" description="Transcription elongation factor GreA/GreB C-terminal" evidence="1">
    <location>
        <begin position="66"/>
        <end position="137"/>
    </location>
</feature>
<gene>
    <name evidence="2" type="ORF">F4V43_08220</name>
</gene>
<dbReference type="SUPFAM" id="SSF54534">
    <property type="entry name" value="FKBP-like"/>
    <property type="match status" value="1"/>
</dbReference>
<dbReference type="OrthoDB" id="2898253at2"/>
<proteinExistence type="predicted"/>
<dbReference type="RefSeq" id="WP_150457756.1">
    <property type="nucleotide sequence ID" value="NZ_VYKK01000008.1"/>
</dbReference>
<comment type="caution">
    <text evidence="2">The sequence shown here is derived from an EMBL/GenBank/DDBJ whole genome shotgun (WGS) entry which is preliminary data.</text>
</comment>
<name>A0A5J5GC19_9BACL</name>
<dbReference type="InterPro" id="IPR001437">
    <property type="entry name" value="Tscrpt_elong_fac_GreA/B_C"/>
</dbReference>
<sequence>MSHSLHAAAVREEWIRQLLYFDENRYTLMEKLQAYALPERLEMEQLLIRYEQTLEELVAAAEETPPSVVLVGSRVMIRFEDTLDQERFVIALPDGGSLESGSISCLSPVGRALLLSRPGDKVKIRTPEERYEVTVLEHEFAPAVRLPRPIRRTV</sequence>
<evidence type="ECO:0000313" key="3">
    <source>
        <dbReference type="Proteomes" id="UP000367750"/>
    </source>
</evidence>
<organism evidence="2 3">
    <name type="scientific">Paenibacillus spiritus</name>
    <dbReference type="NCBI Taxonomy" id="2496557"/>
    <lineage>
        <taxon>Bacteria</taxon>
        <taxon>Bacillati</taxon>
        <taxon>Bacillota</taxon>
        <taxon>Bacilli</taxon>
        <taxon>Bacillales</taxon>
        <taxon>Paenibacillaceae</taxon>
        <taxon>Paenibacillus</taxon>
    </lineage>
</organism>
<dbReference type="Gene3D" id="3.10.50.30">
    <property type="entry name" value="Transcription elongation factor, GreA/GreB, C-terminal domain"/>
    <property type="match status" value="1"/>
</dbReference>
<dbReference type="PROSITE" id="PS00830">
    <property type="entry name" value="GREAB_2"/>
    <property type="match status" value="1"/>
</dbReference>
<dbReference type="Proteomes" id="UP000367750">
    <property type="component" value="Unassembled WGS sequence"/>
</dbReference>
<evidence type="ECO:0000259" key="1">
    <source>
        <dbReference type="Pfam" id="PF01272"/>
    </source>
</evidence>
<keyword evidence="2" id="KW-0648">Protein biosynthesis</keyword>